<gene>
    <name evidence="1" type="ORF">CARN6_0106</name>
</gene>
<dbReference type="AlphaFoldDB" id="E6QHW7"/>
<sequence>MVPLPAPLAVPAQSPWGFTPTSNSDGILYRNGVRCGPRLVFVLVPVLPQKRRTGSKNSR</sequence>
<proteinExistence type="predicted"/>
<name>E6QHW7_9ZZZZ</name>
<comment type="caution">
    <text evidence="1">The sequence shown here is derived from an EMBL/GenBank/DDBJ whole genome shotgun (WGS) entry which is preliminary data.</text>
</comment>
<reference evidence="1" key="1">
    <citation type="submission" date="2009-10" db="EMBL/GenBank/DDBJ databases">
        <title>Diversity of trophic interactions inside an arsenic-rich microbial ecosystem.</title>
        <authorList>
            <person name="Bertin P.N."/>
            <person name="Heinrich-Salmeron A."/>
            <person name="Pelletier E."/>
            <person name="Goulhen-Chollet F."/>
            <person name="Arsene-Ploetze F."/>
            <person name="Gallien S."/>
            <person name="Calteau A."/>
            <person name="Vallenet D."/>
            <person name="Casiot C."/>
            <person name="Chane-Woon-Ming B."/>
            <person name="Giloteaux L."/>
            <person name="Barakat M."/>
            <person name="Bonnefoy V."/>
            <person name="Bruneel O."/>
            <person name="Chandler M."/>
            <person name="Cleiss J."/>
            <person name="Duran R."/>
            <person name="Elbaz-Poulichet F."/>
            <person name="Fonknechten N."/>
            <person name="Lauga B."/>
            <person name="Mornico D."/>
            <person name="Ortet P."/>
            <person name="Schaeffer C."/>
            <person name="Siguier P."/>
            <person name="Alexander Thil Smith A."/>
            <person name="Van Dorsselaer A."/>
            <person name="Weissenbach J."/>
            <person name="Medigue C."/>
            <person name="Le Paslier D."/>
        </authorList>
    </citation>
    <scope>NUCLEOTIDE SEQUENCE</scope>
</reference>
<dbReference type="EMBL" id="CABQ01000025">
    <property type="protein sequence ID" value="CBI06831.1"/>
    <property type="molecule type" value="Genomic_DNA"/>
</dbReference>
<accession>E6QHW7</accession>
<organism evidence="1">
    <name type="scientific">mine drainage metagenome</name>
    <dbReference type="NCBI Taxonomy" id="410659"/>
    <lineage>
        <taxon>unclassified sequences</taxon>
        <taxon>metagenomes</taxon>
        <taxon>ecological metagenomes</taxon>
    </lineage>
</organism>
<evidence type="ECO:0000313" key="1">
    <source>
        <dbReference type="EMBL" id="CBI06831.1"/>
    </source>
</evidence>
<protein>
    <submittedName>
        <fullName evidence="1">Uncharacterized protein</fullName>
    </submittedName>
</protein>